<dbReference type="Gene3D" id="3.40.350.10">
    <property type="entry name" value="Creatinase/prolidase N-terminal domain"/>
    <property type="match status" value="2"/>
</dbReference>
<feature type="domain" description="Creatinase N-terminal" evidence="5">
    <location>
        <begin position="6"/>
        <end position="132"/>
    </location>
</feature>
<dbReference type="CDD" id="cd01085">
    <property type="entry name" value="APP"/>
    <property type="match status" value="1"/>
</dbReference>
<dbReference type="GO" id="GO:0005737">
    <property type="term" value="C:cytoplasm"/>
    <property type="evidence" value="ECO:0007669"/>
    <property type="project" value="UniProtKB-ARBA"/>
</dbReference>
<evidence type="ECO:0000313" key="8">
    <source>
        <dbReference type="Proteomes" id="UP000253208"/>
    </source>
</evidence>
<protein>
    <submittedName>
        <fullName evidence="7">Peptidase M24</fullName>
    </submittedName>
</protein>
<proteinExistence type="inferred from homology"/>
<organism evidence="7 8">
    <name type="scientific">Blautia obeum</name>
    <dbReference type="NCBI Taxonomy" id="40520"/>
    <lineage>
        <taxon>Bacteria</taxon>
        <taxon>Bacillati</taxon>
        <taxon>Bacillota</taxon>
        <taxon>Clostridia</taxon>
        <taxon>Lachnospirales</taxon>
        <taxon>Lachnospiraceae</taxon>
        <taxon>Blautia</taxon>
    </lineage>
</organism>
<dbReference type="Proteomes" id="UP000253208">
    <property type="component" value="Unassembled WGS sequence"/>
</dbReference>
<dbReference type="SUPFAM" id="SSF53092">
    <property type="entry name" value="Creatinase/prolidase N-terminal domain"/>
    <property type="match status" value="1"/>
</dbReference>
<evidence type="ECO:0000259" key="6">
    <source>
        <dbReference type="Pfam" id="PF16188"/>
    </source>
</evidence>
<keyword evidence="3" id="KW-0378">Hydrolase</keyword>
<dbReference type="InterPro" id="IPR032416">
    <property type="entry name" value="Peptidase_M24_C"/>
</dbReference>
<reference evidence="7 8" key="1">
    <citation type="submission" date="2018-02" db="EMBL/GenBank/DDBJ databases">
        <title>Complete genome sequencing of Faecalibacterium prausnitzii strains isolated from the human gut.</title>
        <authorList>
            <person name="Fitzgerald B.C."/>
            <person name="Shkoporov A.N."/>
            <person name="Ross P.R."/>
            <person name="Hill C."/>
        </authorList>
    </citation>
    <scope>NUCLEOTIDE SEQUENCE [LARGE SCALE GENOMIC DNA]</scope>
    <source>
        <strain evidence="7 8">APC942/31-1</strain>
    </source>
</reference>
<evidence type="ECO:0000313" key="7">
    <source>
        <dbReference type="EMBL" id="RCH42749.1"/>
    </source>
</evidence>
<dbReference type="Gene3D" id="3.90.230.10">
    <property type="entry name" value="Creatinase/methionine aminopeptidase superfamily"/>
    <property type="match status" value="1"/>
</dbReference>
<dbReference type="InterPro" id="IPR036005">
    <property type="entry name" value="Creatinase/aminopeptidase-like"/>
</dbReference>
<comment type="caution">
    <text evidence="7">The sequence shown here is derived from an EMBL/GenBank/DDBJ whole genome shotgun (WGS) entry which is preliminary data.</text>
</comment>
<dbReference type="InterPro" id="IPR029149">
    <property type="entry name" value="Creatin/AminoP/Spt16_N"/>
</dbReference>
<dbReference type="InterPro" id="IPR000994">
    <property type="entry name" value="Pept_M24"/>
</dbReference>
<dbReference type="Pfam" id="PF00557">
    <property type="entry name" value="Peptidase_M24"/>
    <property type="match status" value="1"/>
</dbReference>
<dbReference type="RefSeq" id="WP_114002525.1">
    <property type="nucleotide sequence ID" value="NZ_PSQG01000019.1"/>
</dbReference>
<dbReference type="SUPFAM" id="SSF55920">
    <property type="entry name" value="Creatinase/aminopeptidase"/>
    <property type="match status" value="1"/>
</dbReference>
<dbReference type="InterPro" id="IPR033740">
    <property type="entry name" value="Pept_M24B"/>
</dbReference>
<dbReference type="PANTHER" id="PTHR43763">
    <property type="entry name" value="XAA-PRO AMINOPEPTIDASE 1"/>
    <property type="match status" value="1"/>
</dbReference>
<comment type="similarity">
    <text evidence="1">Belongs to the peptidase M24B family.</text>
</comment>
<keyword evidence="2" id="KW-0479">Metal-binding</keyword>
<dbReference type="InterPro" id="IPR050422">
    <property type="entry name" value="X-Pro_aminopeptidase_P"/>
</dbReference>
<gene>
    <name evidence="7" type="ORF">C4886_13170</name>
</gene>
<dbReference type="Pfam" id="PF01321">
    <property type="entry name" value="Creatinase_N"/>
    <property type="match status" value="1"/>
</dbReference>
<accession>A0A367FYL3</accession>
<dbReference type="InterPro" id="IPR000587">
    <property type="entry name" value="Creatinase_N"/>
</dbReference>
<dbReference type="GO" id="GO:0070006">
    <property type="term" value="F:metalloaminopeptidase activity"/>
    <property type="evidence" value="ECO:0007669"/>
    <property type="project" value="InterPro"/>
</dbReference>
<evidence type="ECO:0000259" key="5">
    <source>
        <dbReference type="Pfam" id="PF01321"/>
    </source>
</evidence>
<evidence type="ECO:0000256" key="2">
    <source>
        <dbReference type="ARBA" id="ARBA00022723"/>
    </source>
</evidence>
<dbReference type="Pfam" id="PF16189">
    <property type="entry name" value="Creatinase_N_2"/>
    <property type="match status" value="1"/>
</dbReference>
<dbReference type="PANTHER" id="PTHR43763:SF6">
    <property type="entry name" value="XAA-PRO AMINOPEPTIDASE 1"/>
    <property type="match status" value="1"/>
</dbReference>
<feature type="domain" description="Peptidase M24" evidence="4">
    <location>
        <begin position="312"/>
        <end position="527"/>
    </location>
</feature>
<feature type="domain" description="Peptidase M24 C-terminal" evidence="6">
    <location>
        <begin position="536"/>
        <end position="596"/>
    </location>
</feature>
<evidence type="ECO:0000256" key="3">
    <source>
        <dbReference type="ARBA" id="ARBA00022801"/>
    </source>
</evidence>
<evidence type="ECO:0000256" key="1">
    <source>
        <dbReference type="ARBA" id="ARBA00008766"/>
    </source>
</evidence>
<dbReference type="FunFam" id="3.90.230.10:FF:000009">
    <property type="entry name" value="xaa-Pro aminopeptidase 2"/>
    <property type="match status" value="1"/>
</dbReference>
<evidence type="ECO:0000259" key="4">
    <source>
        <dbReference type="Pfam" id="PF00557"/>
    </source>
</evidence>
<dbReference type="AlphaFoldDB" id="A0A367FYL3"/>
<dbReference type="EMBL" id="PSQG01000019">
    <property type="protein sequence ID" value="RCH42749.1"/>
    <property type="molecule type" value="Genomic_DNA"/>
</dbReference>
<dbReference type="GO" id="GO:0046872">
    <property type="term" value="F:metal ion binding"/>
    <property type="evidence" value="ECO:0007669"/>
    <property type="project" value="UniProtKB-KW"/>
</dbReference>
<sequence length="596" mass="67003">MTVTERITALRKQMKEKGIDAYLVPTDDFHGSEYVGDYFKCRKYITGFTGSAGTAVIMQDMAGLWTDGRYFIQAAQQLEGTPVTLFKMGEPDVPTIHKFLEENLKEGMCLGFDGRTVSAEEAETLERILQKKQVHFSVNEDLIGNIWDDRPALSCEPVMELSEKWAGRSRADKIREIRSKLKEKGADLFILTSLDDIAWLLNIRGNDIHCCPVVLSYLVLDDSELRLFVNEKAFSDSVKEALSKDGIAIYPYDDIYTYVQTIPEEKKVFLSRSNVNSRLVSSIPKPVTILDGENLTLLPKAIKNETEVQNEKTAHIKDGVAMVKFIHWLKKNVGKQKITELSAADKLYEFRSGQENFQGNSFDPIIAYGAHGAIVHYSATEETNIPLEPKGLVLMDTGGHYLEGTTDITRTVVLGPVTEKEKKYFTAVLRGHLNLAAAKFRYGCTGLNLDALARGPLWAMGEDYNHGTGHGVGYLLNVHEGPQSFRWKSPAELPAPVLEEGMITSDEPGYYAENEFGIRHENLVVCKKAEKTSYGQFMKFEPLTLVPFDLEGIDPGQMEAGERKLLNQYHALVYEKISPYLNEEEQSWLKKATQEI</sequence>
<dbReference type="Pfam" id="PF16188">
    <property type="entry name" value="Peptidase_M24_C"/>
    <property type="match status" value="1"/>
</dbReference>
<name>A0A367FYL3_9FIRM</name>
<dbReference type="FunFam" id="3.40.350.10:FF:000003">
    <property type="entry name" value="Xaa-pro aminopeptidase P"/>
    <property type="match status" value="1"/>
</dbReference>